<dbReference type="GO" id="GO:0005634">
    <property type="term" value="C:nucleus"/>
    <property type="evidence" value="ECO:0007669"/>
    <property type="project" value="UniProtKB-SubCell"/>
</dbReference>
<dbReference type="GO" id="GO:0080090">
    <property type="term" value="P:regulation of primary metabolic process"/>
    <property type="evidence" value="ECO:0007669"/>
    <property type="project" value="UniProtKB-ARBA"/>
</dbReference>
<evidence type="ECO:0000256" key="4">
    <source>
        <dbReference type="ARBA" id="ARBA00023163"/>
    </source>
</evidence>
<evidence type="ECO:0000313" key="9">
    <source>
        <dbReference type="EMBL" id="WOG81250.1"/>
    </source>
</evidence>
<evidence type="ECO:0000313" key="10">
    <source>
        <dbReference type="Proteomes" id="UP000077755"/>
    </source>
</evidence>
<dbReference type="KEGG" id="dcr:108210744"/>
<dbReference type="Pfam" id="PF22754">
    <property type="entry name" value="bHLH-TF_ACT-like_plant"/>
    <property type="match status" value="1"/>
</dbReference>
<dbReference type="InterPro" id="IPR025610">
    <property type="entry name" value="MYC/MYB_N"/>
</dbReference>
<dbReference type="Pfam" id="PF00010">
    <property type="entry name" value="HLH"/>
    <property type="match status" value="1"/>
</dbReference>
<feature type="region of interest" description="Disordered" evidence="7">
    <location>
        <begin position="384"/>
        <end position="406"/>
    </location>
</feature>
<evidence type="ECO:0000256" key="3">
    <source>
        <dbReference type="ARBA" id="ARBA00023159"/>
    </source>
</evidence>
<feature type="domain" description="BHLH" evidence="8">
    <location>
        <begin position="392"/>
        <end position="441"/>
    </location>
</feature>
<dbReference type="GO" id="GO:0046983">
    <property type="term" value="F:protein dimerization activity"/>
    <property type="evidence" value="ECO:0007669"/>
    <property type="project" value="InterPro"/>
</dbReference>
<reference evidence="9" key="1">
    <citation type="journal article" date="2016" name="Nat. Genet.">
        <title>A high-quality carrot genome assembly provides new insights into carotenoid accumulation and asterid genome evolution.</title>
        <authorList>
            <person name="Iorizzo M."/>
            <person name="Ellison S."/>
            <person name="Senalik D."/>
            <person name="Zeng P."/>
            <person name="Satapoomin P."/>
            <person name="Huang J."/>
            <person name="Bowman M."/>
            <person name="Iovene M."/>
            <person name="Sanseverino W."/>
            <person name="Cavagnaro P."/>
            <person name="Yildiz M."/>
            <person name="Macko-Podgorni A."/>
            <person name="Moranska E."/>
            <person name="Grzebelus E."/>
            <person name="Grzebelus D."/>
            <person name="Ashrafi H."/>
            <person name="Zheng Z."/>
            <person name="Cheng S."/>
            <person name="Spooner D."/>
            <person name="Van Deynze A."/>
            <person name="Simon P."/>
        </authorList>
    </citation>
    <scope>NUCLEOTIDE SEQUENCE</scope>
    <source>
        <tissue evidence="9">Leaf</tissue>
    </source>
</reference>
<sequence>MAEILRKQLALAVKKIQWSYAIFWAISSSQNGVLEWDDGYYNGDIKTRKTIQAEQLNVDQLGLQRTEQLRELYESLLDAENNRHSARPSAALSPEDLTDTEWYFLICMSFVFNSGQGLPGRSLAKNQTTWLCNANYADSKVFNRVLLAKSALIQTVVCFPYSDGVIEIGTTDLVSEDPSIVQHIKSFLGTPGAIFESVADADLNPDTEWEKGNMCSSNGSLEEVEPNYQAKESLVAERLDDGTSQQKSWQLMDGEISNTFLDSGDSSDCISETFIAPEKTVPQQDKYNKVDENRLLELQGSKDMELTSVEILEDDINYQGIVSTLLKTSHQLIMGPCFKSSIKDSCFVRWKKGRSPCKYKSGGTSQRLLKKVLYEVPVKHNDGKIRKPESFESDTNHAPEERRQREKMQEKFMILRSIVPSTGKVDNVSLLDETIEYLRNLEKRVEGLESQKELVDVEARRGKRIFNVIESTSDNYGDMRVSYSKKQVLNKRKGSGTNAMNAINQLHQEDNKTDDVKVSKTGKGIVIEIECPWREELFVDIMGAINNLHLDSHSVQSSKIDGNLSLTINSKVKGSTMPSVNIIRQALQRVTRKS</sequence>
<keyword evidence="6" id="KW-0175">Coiled coil</keyword>
<comment type="subcellular location">
    <subcellularLocation>
        <location evidence="1">Nucleus</location>
    </subcellularLocation>
</comment>
<organism evidence="9 10">
    <name type="scientific">Daucus carota subsp. sativus</name>
    <name type="common">Carrot</name>
    <dbReference type="NCBI Taxonomy" id="79200"/>
    <lineage>
        <taxon>Eukaryota</taxon>
        <taxon>Viridiplantae</taxon>
        <taxon>Streptophyta</taxon>
        <taxon>Embryophyta</taxon>
        <taxon>Tracheophyta</taxon>
        <taxon>Spermatophyta</taxon>
        <taxon>Magnoliopsida</taxon>
        <taxon>eudicotyledons</taxon>
        <taxon>Gunneridae</taxon>
        <taxon>Pentapetalae</taxon>
        <taxon>asterids</taxon>
        <taxon>campanulids</taxon>
        <taxon>Apiales</taxon>
        <taxon>Apiaceae</taxon>
        <taxon>Apioideae</taxon>
        <taxon>Scandiceae</taxon>
        <taxon>Daucinae</taxon>
        <taxon>Daucus</taxon>
        <taxon>Daucus sect. Daucus</taxon>
    </lineage>
</organism>
<gene>
    <name evidence="9" type="ORF">DCAR_0100395</name>
</gene>
<evidence type="ECO:0000256" key="6">
    <source>
        <dbReference type="SAM" id="Coils"/>
    </source>
</evidence>
<dbReference type="PANTHER" id="PTHR46266:SF3">
    <property type="entry name" value="TRANSCRIPTION FACTOR EGL1"/>
    <property type="match status" value="1"/>
</dbReference>
<keyword evidence="10" id="KW-1185">Reference proteome</keyword>
<dbReference type="PANTHER" id="PTHR46266">
    <property type="entry name" value="TRANSCRIPTION FACTOR TT8"/>
    <property type="match status" value="1"/>
</dbReference>
<accession>A0AAF0W436</accession>
<dbReference type="InterPro" id="IPR036638">
    <property type="entry name" value="HLH_DNA-bd_sf"/>
</dbReference>
<reference evidence="9" key="2">
    <citation type="submission" date="2022-03" db="EMBL/GenBank/DDBJ databases">
        <title>Draft title - Genomic analysis of global carrot germplasm unveils the trajectory of domestication and the origin of high carotenoid orange carrot.</title>
        <authorList>
            <person name="Iorizzo M."/>
            <person name="Ellison S."/>
            <person name="Senalik D."/>
            <person name="Macko-Podgorni A."/>
            <person name="Grzebelus D."/>
            <person name="Bostan H."/>
            <person name="Rolling W."/>
            <person name="Curaba J."/>
            <person name="Simon P."/>
        </authorList>
    </citation>
    <scope>NUCLEOTIDE SEQUENCE</scope>
    <source>
        <tissue evidence="9">Leaf</tissue>
    </source>
</reference>
<feature type="coiled-coil region" evidence="6">
    <location>
        <begin position="431"/>
        <end position="458"/>
    </location>
</feature>
<proteinExistence type="predicted"/>
<dbReference type="InterPro" id="IPR011598">
    <property type="entry name" value="bHLH_dom"/>
</dbReference>
<dbReference type="InterPro" id="IPR054502">
    <property type="entry name" value="bHLH-TF_ACT-like_plant"/>
</dbReference>
<dbReference type="EMBL" id="CP093343">
    <property type="protein sequence ID" value="WOG81250.1"/>
    <property type="molecule type" value="Genomic_DNA"/>
</dbReference>
<evidence type="ECO:0000256" key="5">
    <source>
        <dbReference type="ARBA" id="ARBA00023242"/>
    </source>
</evidence>
<dbReference type="SUPFAM" id="SSF47459">
    <property type="entry name" value="HLH, helix-loop-helix DNA-binding domain"/>
    <property type="match status" value="1"/>
</dbReference>
<keyword evidence="3" id="KW-0010">Activator</keyword>
<evidence type="ECO:0000256" key="2">
    <source>
        <dbReference type="ARBA" id="ARBA00023015"/>
    </source>
</evidence>
<dbReference type="Proteomes" id="UP000077755">
    <property type="component" value="Chromosome 1"/>
</dbReference>
<protein>
    <recommendedName>
        <fullName evidence="8">BHLH domain-containing protein</fullName>
    </recommendedName>
</protein>
<keyword evidence="5" id="KW-0539">Nucleus</keyword>
<evidence type="ECO:0000256" key="7">
    <source>
        <dbReference type="SAM" id="MobiDB-lite"/>
    </source>
</evidence>
<dbReference type="Gene3D" id="4.10.280.10">
    <property type="entry name" value="Helix-loop-helix DNA-binding domain"/>
    <property type="match status" value="1"/>
</dbReference>
<evidence type="ECO:0000256" key="1">
    <source>
        <dbReference type="ARBA" id="ARBA00004123"/>
    </source>
</evidence>
<dbReference type="Pfam" id="PF14215">
    <property type="entry name" value="bHLH-MYC_N"/>
    <property type="match status" value="1"/>
</dbReference>
<dbReference type="SMART" id="SM00353">
    <property type="entry name" value="HLH"/>
    <property type="match status" value="1"/>
</dbReference>
<name>A0AAF0W436_DAUCS</name>
<dbReference type="AlphaFoldDB" id="A0AAF0W436"/>
<dbReference type="PROSITE" id="PS50888">
    <property type="entry name" value="BHLH"/>
    <property type="match status" value="1"/>
</dbReference>
<keyword evidence="2" id="KW-0805">Transcription regulation</keyword>
<keyword evidence="4" id="KW-0804">Transcription</keyword>
<evidence type="ECO:0000259" key="8">
    <source>
        <dbReference type="PROSITE" id="PS50888"/>
    </source>
</evidence>